<dbReference type="OrthoDB" id="116380at2759"/>
<dbReference type="SFLD" id="SFLDG00002">
    <property type="entry name" value="C1.7:_P-type_atpase_like"/>
    <property type="match status" value="1"/>
</dbReference>
<evidence type="ECO:0000256" key="3">
    <source>
        <dbReference type="ARBA" id="ARBA00022741"/>
    </source>
</evidence>
<dbReference type="GO" id="GO:0016020">
    <property type="term" value="C:membrane"/>
    <property type="evidence" value="ECO:0007669"/>
    <property type="project" value="UniProtKB-SubCell"/>
</dbReference>
<evidence type="ECO:0000256" key="8">
    <source>
        <dbReference type="SAM" id="MobiDB-lite"/>
    </source>
</evidence>
<evidence type="ECO:0000313" key="11">
    <source>
        <dbReference type="EMBL" id="PVU90055.1"/>
    </source>
</evidence>
<evidence type="ECO:0000256" key="6">
    <source>
        <dbReference type="ARBA" id="ARBA00022989"/>
    </source>
</evidence>
<dbReference type="InterPro" id="IPR023299">
    <property type="entry name" value="ATPase_P-typ_cyto_dom_N"/>
</dbReference>
<dbReference type="PRINTS" id="PR00119">
    <property type="entry name" value="CATATPASE"/>
</dbReference>
<dbReference type="GO" id="GO:0005524">
    <property type="term" value="F:ATP binding"/>
    <property type="evidence" value="ECO:0007669"/>
    <property type="project" value="UniProtKB-KW"/>
</dbReference>
<dbReference type="NCBIfam" id="TIGR01494">
    <property type="entry name" value="ATPase_P-type"/>
    <property type="match status" value="2"/>
</dbReference>
<organism evidence="11 12">
    <name type="scientific">Smittium simulii</name>
    <dbReference type="NCBI Taxonomy" id="133385"/>
    <lineage>
        <taxon>Eukaryota</taxon>
        <taxon>Fungi</taxon>
        <taxon>Fungi incertae sedis</taxon>
        <taxon>Zoopagomycota</taxon>
        <taxon>Kickxellomycotina</taxon>
        <taxon>Harpellomycetes</taxon>
        <taxon>Harpellales</taxon>
        <taxon>Legeriomycetaceae</taxon>
        <taxon>Smittium</taxon>
    </lineage>
</organism>
<keyword evidence="7 9" id="KW-0472">Membrane</keyword>
<dbReference type="PROSITE" id="PS00154">
    <property type="entry name" value="ATPASE_E1_E2"/>
    <property type="match status" value="1"/>
</dbReference>
<dbReference type="PRINTS" id="PR00121">
    <property type="entry name" value="NAKATPASE"/>
</dbReference>
<feature type="compositionally biased region" description="Basic and acidic residues" evidence="8">
    <location>
        <begin position="811"/>
        <end position="829"/>
    </location>
</feature>
<accession>A0A2T9YCL6</accession>
<dbReference type="Pfam" id="PF13246">
    <property type="entry name" value="Cation_ATPase"/>
    <property type="match status" value="1"/>
</dbReference>
<protein>
    <recommendedName>
        <fullName evidence="10">Cation-transporting P-type ATPase N-terminal domain-containing protein</fullName>
    </recommendedName>
</protein>
<dbReference type="Pfam" id="PF00690">
    <property type="entry name" value="Cation_ATPase_N"/>
    <property type="match status" value="1"/>
</dbReference>
<dbReference type="InterPro" id="IPR023214">
    <property type="entry name" value="HAD_sf"/>
</dbReference>
<evidence type="ECO:0000259" key="10">
    <source>
        <dbReference type="SMART" id="SM00831"/>
    </source>
</evidence>
<evidence type="ECO:0000256" key="5">
    <source>
        <dbReference type="ARBA" id="ARBA00022967"/>
    </source>
</evidence>
<name>A0A2T9YCL6_9FUNG</name>
<dbReference type="GO" id="GO:0016887">
    <property type="term" value="F:ATP hydrolysis activity"/>
    <property type="evidence" value="ECO:0007669"/>
    <property type="project" value="InterPro"/>
</dbReference>
<keyword evidence="12" id="KW-1185">Reference proteome</keyword>
<evidence type="ECO:0000256" key="9">
    <source>
        <dbReference type="SAM" id="Phobius"/>
    </source>
</evidence>
<feature type="region of interest" description="Disordered" evidence="8">
    <location>
        <begin position="800"/>
        <end position="829"/>
    </location>
</feature>
<dbReference type="SFLD" id="SFLDS00003">
    <property type="entry name" value="Haloacid_Dehalogenase"/>
    <property type="match status" value="1"/>
</dbReference>
<dbReference type="FunFam" id="3.40.50.1000:FF:000047">
    <property type="entry name" value="Sodium P-type ATPase"/>
    <property type="match status" value="1"/>
</dbReference>
<keyword evidence="4" id="KW-0067">ATP-binding</keyword>
<dbReference type="InterPro" id="IPR044492">
    <property type="entry name" value="P_typ_ATPase_HD_dom"/>
</dbReference>
<evidence type="ECO:0000256" key="7">
    <source>
        <dbReference type="ARBA" id="ARBA00023136"/>
    </source>
</evidence>
<evidence type="ECO:0000256" key="1">
    <source>
        <dbReference type="ARBA" id="ARBA00004141"/>
    </source>
</evidence>
<proteinExistence type="predicted"/>
<dbReference type="InterPro" id="IPR001757">
    <property type="entry name" value="P_typ_ATPase"/>
</dbReference>
<dbReference type="Gene3D" id="1.20.1110.10">
    <property type="entry name" value="Calcium-transporting ATPase, transmembrane domain"/>
    <property type="match status" value="1"/>
</dbReference>
<feature type="transmembrane region" description="Helical" evidence="9">
    <location>
        <begin position="255"/>
        <end position="277"/>
    </location>
</feature>
<dbReference type="Gene3D" id="3.40.50.1000">
    <property type="entry name" value="HAD superfamily/HAD-like"/>
    <property type="match status" value="1"/>
</dbReference>
<dbReference type="PANTHER" id="PTHR42861">
    <property type="entry name" value="CALCIUM-TRANSPORTING ATPASE"/>
    <property type="match status" value="1"/>
</dbReference>
<reference evidence="11 12" key="1">
    <citation type="journal article" date="2018" name="MBio">
        <title>Comparative Genomics Reveals the Core Gene Toolbox for the Fungus-Insect Symbiosis.</title>
        <authorList>
            <person name="Wang Y."/>
            <person name="Stata M."/>
            <person name="Wang W."/>
            <person name="Stajich J.E."/>
            <person name="White M.M."/>
            <person name="Moncalvo J.M."/>
        </authorList>
    </citation>
    <scope>NUCLEOTIDE SEQUENCE [LARGE SCALE GENOMIC DNA]</scope>
    <source>
        <strain evidence="11 12">SWE-8-4</strain>
    </source>
</reference>
<dbReference type="SUPFAM" id="SSF81665">
    <property type="entry name" value="Calcium ATPase, transmembrane domain M"/>
    <property type="match status" value="1"/>
</dbReference>
<dbReference type="SUPFAM" id="SSF81653">
    <property type="entry name" value="Calcium ATPase, transduction domain A"/>
    <property type="match status" value="1"/>
</dbReference>
<dbReference type="Pfam" id="PF00122">
    <property type="entry name" value="E1-E2_ATPase"/>
    <property type="match status" value="1"/>
</dbReference>
<dbReference type="Pfam" id="PF00689">
    <property type="entry name" value="Cation_ATPase_C"/>
    <property type="match status" value="1"/>
</dbReference>
<evidence type="ECO:0000313" key="12">
    <source>
        <dbReference type="Proteomes" id="UP000245383"/>
    </source>
</evidence>
<feature type="transmembrane region" description="Helical" evidence="9">
    <location>
        <begin position="94"/>
        <end position="113"/>
    </location>
</feature>
<dbReference type="GO" id="GO:0030001">
    <property type="term" value="P:metal ion transport"/>
    <property type="evidence" value="ECO:0007669"/>
    <property type="project" value="UniProtKB-ARBA"/>
</dbReference>
<dbReference type="InterPro" id="IPR023298">
    <property type="entry name" value="ATPase_P-typ_TM_dom_sf"/>
</dbReference>
<dbReference type="InterPro" id="IPR004014">
    <property type="entry name" value="ATPase_P-typ_cation-transptr_N"/>
</dbReference>
<dbReference type="AlphaFoldDB" id="A0A2T9YCL6"/>
<sequence>MKLKHVDNSDKSEKSQHHTLSFKQVALNLETNLLKGLEDISIAERTKQYGLNELKIKKTTNPWKILFRQFANLMVIILIGAAVLSFTIKNIGEGLILIIIVVANSTVGFFQEFKAEKTVESLRKLTSPNTKVLRNEANIIIPTIELVPGDIILLESGDIVGADCRLFDICYLEIDEALLTGEALPAVKCSEVIPYTDCPIGDRANTAYSGTLVTKGKAKGIVYATGMCSEVGKIASKLSKPKESRKSSLVKSLENLSYCCLIAAIICVLIIFGVNKFKINGEIVIYAISLAIAVIPEGLLAVLTFTMALGVRKMSEQKALVRQLNILEVLGSVTDICSDKTGTLTQSKMVLVSAWTSEDGYFSVSGLGFEPIGDIYKEPMLENSENEISETNSSDSDNILTREHFSSAFIRLIESASLCNSSDLKQDKDSGEYYGTGDPTDIALQVFSSKAGFSKQRLIEESWVVECEFSFDSTIKLMSVIAKNINAGRFVFIKGATEKVILSCDRVLVDNQIKTISDCNYFSQIDLQVNKMASKGLRVISLAYREVGADEFQGDVELWDRKDAEKNMIYIGMVGIYDPPRPESKDSVRRCFKAGINVRMLTGDHLETAKAIAKKVGIIPDNEQENSVNSKEMIKINSLVMTASHFDSLTDAEVDSLEEIPAVIARCSPETKLKLIKALHRRNKIVAMTGDGVNDSLSLKHSDVGIAMGITGSDVAKQASSIILTDDNFSTIVAAVSEGRVLFTNIGKFIRCLVGTNVAGTVCLMLCLIFRDVNGNSVFPLSPVAILVNNLVTRAPPAMALGTEEAPENNMTKEPRSVKSESKPFHYGD</sequence>
<evidence type="ECO:0000256" key="2">
    <source>
        <dbReference type="ARBA" id="ARBA00022692"/>
    </source>
</evidence>
<evidence type="ECO:0000256" key="4">
    <source>
        <dbReference type="ARBA" id="ARBA00022840"/>
    </source>
</evidence>
<dbReference type="EMBL" id="MBFR01000279">
    <property type="protein sequence ID" value="PVU90055.1"/>
    <property type="molecule type" value="Genomic_DNA"/>
</dbReference>
<keyword evidence="5" id="KW-1278">Translocase</keyword>
<dbReference type="Gene3D" id="2.70.150.10">
    <property type="entry name" value="Calcium-transporting ATPase, cytoplasmic transduction domain A"/>
    <property type="match status" value="1"/>
</dbReference>
<keyword evidence="3" id="KW-0547">Nucleotide-binding</keyword>
<comment type="caution">
    <text evidence="11">The sequence shown here is derived from an EMBL/GenBank/DDBJ whole genome shotgun (WGS) entry which is preliminary data.</text>
</comment>
<dbReference type="Gene3D" id="3.40.1110.10">
    <property type="entry name" value="Calcium-transporting ATPase, cytoplasmic domain N"/>
    <property type="match status" value="1"/>
</dbReference>
<gene>
    <name evidence="11" type="ORF">BB561_005048</name>
</gene>
<keyword evidence="2 9" id="KW-0812">Transmembrane</keyword>
<dbReference type="InterPro" id="IPR036412">
    <property type="entry name" value="HAD-like_sf"/>
</dbReference>
<dbReference type="InterPro" id="IPR008250">
    <property type="entry name" value="ATPase_P-typ_transduc_dom_A_sf"/>
</dbReference>
<dbReference type="Proteomes" id="UP000245383">
    <property type="component" value="Unassembled WGS sequence"/>
</dbReference>
<dbReference type="SMART" id="SM00831">
    <property type="entry name" value="Cation_ATPase_N"/>
    <property type="match status" value="1"/>
</dbReference>
<dbReference type="SUPFAM" id="SSF56784">
    <property type="entry name" value="HAD-like"/>
    <property type="match status" value="1"/>
</dbReference>
<feature type="transmembrane region" description="Helical" evidence="9">
    <location>
        <begin position="283"/>
        <end position="309"/>
    </location>
</feature>
<dbReference type="InterPro" id="IPR006068">
    <property type="entry name" value="ATPase_P-typ_cation-transptr_C"/>
</dbReference>
<dbReference type="SUPFAM" id="SSF81660">
    <property type="entry name" value="Metal cation-transporting ATPase, ATP-binding domain N"/>
    <property type="match status" value="1"/>
</dbReference>
<dbReference type="SFLD" id="SFLDF00027">
    <property type="entry name" value="p-type_atpase"/>
    <property type="match status" value="1"/>
</dbReference>
<feature type="domain" description="Cation-transporting P-type ATPase N-terminal" evidence="10">
    <location>
        <begin position="16"/>
        <end position="90"/>
    </location>
</feature>
<feature type="transmembrane region" description="Helical" evidence="9">
    <location>
        <begin position="65"/>
        <end position="88"/>
    </location>
</feature>
<dbReference type="InterPro" id="IPR018303">
    <property type="entry name" value="ATPase_P-typ_P_site"/>
</dbReference>
<dbReference type="STRING" id="133385.A0A2T9YCL6"/>
<dbReference type="InterPro" id="IPR059000">
    <property type="entry name" value="ATPase_P-type_domA"/>
</dbReference>
<comment type="subcellular location">
    <subcellularLocation>
        <location evidence="1">Membrane</location>
        <topology evidence="1">Multi-pass membrane protein</topology>
    </subcellularLocation>
</comment>
<keyword evidence="6 9" id="KW-1133">Transmembrane helix</keyword>